<dbReference type="AlphaFoldDB" id="A0A935CEP7"/>
<reference evidence="2 3" key="1">
    <citation type="submission" date="2020-10" db="EMBL/GenBank/DDBJ databases">
        <title>Connecting structure to function with the recovery of over 1000 high-quality activated sludge metagenome-assembled genomes encoding full-length rRNA genes using long-read sequencing.</title>
        <authorList>
            <person name="Singleton C.M."/>
            <person name="Petriglieri F."/>
            <person name="Kristensen J.M."/>
            <person name="Kirkegaard R.H."/>
            <person name="Michaelsen T.Y."/>
            <person name="Andersen M.H."/>
            <person name="Karst S.M."/>
            <person name="Dueholm M.S."/>
            <person name="Nielsen P.H."/>
            <person name="Albertsen M."/>
        </authorList>
    </citation>
    <scope>NUCLEOTIDE SEQUENCE [LARGE SCALE GENOMIC DNA]</scope>
    <source>
        <strain evidence="2">AalE_18-Q3-R2-46_BAT3C.188</strain>
    </source>
</reference>
<organism evidence="2 3">
    <name type="scientific">Candidatus Phosphoribacter hodrii</name>
    <dbReference type="NCBI Taxonomy" id="2953743"/>
    <lineage>
        <taxon>Bacteria</taxon>
        <taxon>Bacillati</taxon>
        <taxon>Actinomycetota</taxon>
        <taxon>Actinomycetes</taxon>
        <taxon>Micrococcales</taxon>
        <taxon>Dermatophilaceae</taxon>
        <taxon>Candidatus Phosphoribacter</taxon>
    </lineage>
</organism>
<proteinExistence type="predicted"/>
<protein>
    <submittedName>
        <fullName evidence="2">VOC family protein</fullName>
    </submittedName>
</protein>
<dbReference type="PANTHER" id="PTHR33993:SF2">
    <property type="entry name" value="VOC DOMAIN-CONTAINING PROTEIN"/>
    <property type="match status" value="1"/>
</dbReference>
<dbReference type="InterPro" id="IPR004360">
    <property type="entry name" value="Glyas_Fos-R_dOase_dom"/>
</dbReference>
<gene>
    <name evidence="2" type="ORF">IPF40_14705</name>
</gene>
<evidence type="ECO:0000313" key="2">
    <source>
        <dbReference type="EMBL" id="MBK6302223.1"/>
    </source>
</evidence>
<dbReference type="EMBL" id="JADIXZ010000008">
    <property type="protein sequence ID" value="MBK6302223.1"/>
    <property type="molecule type" value="Genomic_DNA"/>
</dbReference>
<comment type="caution">
    <text evidence="2">The sequence shown here is derived from an EMBL/GenBank/DDBJ whole genome shotgun (WGS) entry which is preliminary data.</text>
</comment>
<sequence length="131" mass="13819">MSAVIHFEIHANDVPRAVAFYQAIFGWEVQDWSEYAGMPYFGVVTRPEGEPGINGAIMARMGPGPQPGGPVGGAVLTVGCEDFDGTAEKVLQAGGTVALAKHALPGMAWQGYFLDTEGNVFGVHQPDVDAQ</sequence>
<dbReference type="InterPro" id="IPR037523">
    <property type="entry name" value="VOC_core"/>
</dbReference>
<dbReference type="PROSITE" id="PS51819">
    <property type="entry name" value="VOC"/>
    <property type="match status" value="1"/>
</dbReference>
<evidence type="ECO:0000313" key="3">
    <source>
        <dbReference type="Proteomes" id="UP000718281"/>
    </source>
</evidence>
<dbReference type="Gene3D" id="3.10.180.10">
    <property type="entry name" value="2,3-Dihydroxybiphenyl 1,2-Dioxygenase, domain 1"/>
    <property type="match status" value="1"/>
</dbReference>
<name>A0A935CEP7_9MICO</name>
<evidence type="ECO:0000259" key="1">
    <source>
        <dbReference type="PROSITE" id="PS51819"/>
    </source>
</evidence>
<dbReference type="InterPro" id="IPR052164">
    <property type="entry name" value="Anthracycline_SecMetBiosynth"/>
</dbReference>
<feature type="domain" description="VOC" evidence="1">
    <location>
        <begin position="3"/>
        <end position="126"/>
    </location>
</feature>
<dbReference type="Pfam" id="PF00903">
    <property type="entry name" value="Glyoxalase"/>
    <property type="match status" value="1"/>
</dbReference>
<dbReference type="Proteomes" id="UP000718281">
    <property type="component" value="Unassembled WGS sequence"/>
</dbReference>
<dbReference type="SUPFAM" id="SSF54593">
    <property type="entry name" value="Glyoxalase/Bleomycin resistance protein/Dihydroxybiphenyl dioxygenase"/>
    <property type="match status" value="1"/>
</dbReference>
<dbReference type="PANTHER" id="PTHR33993">
    <property type="entry name" value="GLYOXALASE-RELATED"/>
    <property type="match status" value="1"/>
</dbReference>
<accession>A0A935CEP7</accession>
<dbReference type="InterPro" id="IPR029068">
    <property type="entry name" value="Glyas_Bleomycin-R_OHBP_Dase"/>
</dbReference>